<feature type="chain" id="PRO_5044460559" evidence="1">
    <location>
        <begin position="21"/>
        <end position="236"/>
    </location>
</feature>
<dbReference type="AlphaFoldDB" id="A0A8I2H4S6"/>
<accession>A0A8I2H4S6</accession>
<proteinExistence type="predicted"/>
<dbReference type="PANTHER" id="PTHR38834:SF3">
    <property type="entry name" value="SOLUTE-BINDING PROTEIN FAMILY 3_N-TERMINAL DOMAIN-CONTAINING PROTEIN"/>
    <property type="match status" value="1"/>
</dbReference>
<evidence type="ECO:0000313" key="3">
    <source>
        <dbReference type="EMBL" id="NLR23043.1"/>
    </source>
</evidence>
<evidence type="ECO:0000313" key="5">
    <source>
        <dbReference type="Proteomes" id="UP000646877"/>
    </source>
</evidence>
<reference evidence="4 6" key="2">
    <citation type="submission" date="2023-10" db="EMBL/GenBank/DDBJ databases">
        <title>To unveil natural product biosynthetic capacity in Pseudoalteromonas.</title>
        <authorList>
            <person name="Wang J."/>
        </authorList>
    </citation>
    <scope>NUCLEOTIDE SEQUENCE [LARGE SCALE GENOMIC DNA]</scope>
    <source>
        <strain evidence="4 6">DSM 15914</strain>
    </source>
</reference>
<protein>
    <submittedName>
        <fullName evidence="3">Transporter substrate-binding domain-containing protein</fullName>
    </submittedName>
</protein>
<dbReference type="Pfam" id="PF00497">
    <property type="entry name" value="SBP_bac_3"/>
    <property type="match status" value="1"/>
</dbReference>
<dbReference type="EMBL" id="WEIA01000012">
    <property type="protein sequence ID" value="NLR23043.1"/>
    <property type="molecule type" value="Genomic_DNA"/>
</dbReference>
<feature type="domain" description="Solute-binding protein family 3/N-terminal" evidence="2">
    <location>
        <begin position="26"/>
        <end position="168"/>
    </location>
</feature>
<reference evidence="3" key="1">
    <citation type="submission" date="2019-10" db="EMBL/GenBank/DDBJ databases">
        <authorList>
            <person name="Paulsen S."/>
        </authorList>
    </citation>
    <scope>NUCLEOTIDE SEQUENCE</scope>
    <source>
        <strain evidence="3">LMG 19692</strain>
    </source>
</reference>
<dbReference type="GeneID" id="67504063"/>
<dbReference type="Gene3D" id="3.40.190.10">
    <property type="entry name" value="Periplasmic binding protein-like II"/>
    <property type="match status" value="2"/>
</dbReference>
<evidence type="ECO:0000313" key="4">
    <source>
        <dbReference type="EMBL" id="WOX31277.1"/>
    </source>
</evidence>
<organism evidence="3 5">
    <name type="scientific">Pseudoalteromonas maricaloris</name>
    <dbReference type="NCBI Taxonomy" id="184924"/>
    <lineage>
        <taxon>Bacteria</taxon>
        <taxon>Pseudomonadati</taxon>
        <taxon>Pseudomonadota</taxon>
        <taxon>Gammaproteobacteria</taxon>
        <taxon>Alteromonadales</taxon>
        <taxon>Pseudoalteromonadaceae</taxon>
        <taxon>Pseudoalteromonas</taxon>
    </lineage>
</organism>
<sequence length="236" mass="27223">MKGARSFGLCILLMSFSALAYTLNIVTENFPDFQYLNEKGELIGRSADKVRAVLDDSGIDYTINVLSWPAAYNAALRKEDTCVFSTARNTIRENEFTWVFPIDTFTTSFYALRESKIKLNKLEDAQAYRTAVIRDNFSHQFLMEHGFQEGKQLILINSFDKVFELLKTRKDFVDLVILSDAQFRFRSAKEQTAQLLEPVYTLDQFNTSLYLACNKNVPKHILDKLQETYNVLYVAK</sequence>
<evidence type="ECO:0000259" key="2">
    <source>
        <dbReference type="Pfam" id="PF00497"/>
    </source>
</evidence>
<evidence type="ECO:0000313" key="6">
    <source>
        <dbReference type="Proteomes" id="UP001304419"/>
    </source>
</evidence>
<dbReference type="PANTHER" id="PTHR38834">
    <property type="entry name" value="PERIPLASMIC SUBSTRATE BINDING PROTEIN FAMILY 3"/>
    <property type="match status" value="1"/>
</dbReference>
<dbReference type="Proteomes" id="UP000646877">
    <property type="component" value="Unassembled WGS sequence"/>
</dbReference>
<name>A0A8I2H4S6_9GAMM</name>
<keyword evidence="1" id="KW-0732">Signal</keyword>
<dbReference type="SUPFAM" id="SSF53850">
    <property type="entry name" value="Periplasmic binding protein-like II"/>
    <property type="match status" value="1"/>
</dbReference>
<dbReference type="Proteomes" id="UP001304419">
    <property type="component" value="Chromosome 2"/>
</dbReference>
<keyword evidence="6" id="KW-1185">Reference proteome</keyword>
<dbReference type="RefSeq" id="WP_039495054.1">
    <property type="nucleotide sequence ID" value="NZ_CBCSDF010000001.1"/>
</dbReference>
<feature type="signal peptide" evidence="1">
    <location>
        <begin position="1"/>
        <end position="20"/>
    </location>
</feature>
<gene>
    <name evidence="3" type="ORF">F9Y85_17350</name>
    <name evidence="4" type="ORF">R5H13_20275</name>
</gene>
<dbReference type="InterPro" id="IPR001638">
    <property type="entry name" value="Solute-binding_3/MltF_N"/>
</dbReference>
<evidence type="ECO:0000256" key="1">
    <source>
        <dbReference type="SAM" id="SignalP"/>
    </source>
</evidence>
<dbReference type="EMBL" id="CP137579">
    <property type="protein sequence ID" value="WOX31277.1"/>
    <property type="molecule type" value="Genomic_DNA"/>
</dbReference>